<gene>
    <name evidence="2" type="primary">Cnig_chr_X.g23682</name>
    <name evidence="2" type="ORF">B9Z55_023682</name>
</gene>
<dbReference type="EMBL" id="PDUG01000006">
    <property type="protein sequence ID" value="PIC17444.1"/>
    <property type="molecule type" value="Genomic_DNA"/>
</dbReference>
<name>A0A2G5SQR6_9PELO</name>
<dbReference type="OrthoDB" id="5909482at2759"/>
<proteinExistence type="predicted"/>
<protein>
    <recommendedName>
        <fullName evidence="1">F-box domain-containing protein</fullName>
    </recommendedName>
</protein>
<evidence type="ECO:0000259" key="1">
    <source>
        <dbReference type="PROSITE" id="PS50181"/>
    </source>
</evidence>
<keyword evidence="3" id="KW-1185">Reference proteome</keyword>
<dbReference type="Pfam" id="PF00646">
    <property type="entry name" value="F-box"/>
    <property type="match status" value="1"/>
</dbReference>
<dbReference type="InterPro" id="IPR001810">
    <property type="entry name" value="F-box_dom"/>
</dbReference>
<dbReference type="AlphaFoldDB" id="A0A2G5SQR6"/>
<evidence type="ECO:0000313" key="2">
    <source>
        <dbReference type="EMBL" id="PIC17444.1"/>
    </source>
</evidence>
<dbReference type="Pfam" id="PF07735">
    <property type="entry name" value="FBA_2"/>
    <property type="match status" value="1"/>
</dbReference>
<dbReference type="PROSITE" id="PS50181">
    <property type="entry name" value="FBOX"/>
    <property type="match status" value="1"/>
</dbReference>
<accession>A0A2G5SQR6</accession>
<evidence type="ECO:0000313" key="3">
    <source>
        <dbReference type="Proteomes" id="UP000230233"/>
    </source>
</evidence>
<organism evidence="2 3">
    <name type="scientific">Caenorhabditis nigoni</name>
    <dbReference type="NCBI Taxonomy" id="1611254"/>
    <lineage>
        <taxon>Eukaryota</taxon>
        <taxon>Metazoa</taxon>
        <taxon>Ecdysozoa</taxon>
        <taxon>Nematoda</taxon>
        <taxon>Chromadorea</taxon>
        <taxon>Rhabditida</taxon>
        <taxon>Rhabditina</taxon>
        <taxon>Rhabditomorpha</taxon>
        <taxon>Rhabditoidea</taxon>
        <taxon>Rhabditidae</taxon>
        <taxon>Peloderinae</taxon>
        <taxon>Caenorhabditis</taxon>
    </lineage>
</organism>
<dbReference type="Proteomes" id="UP000230233">
    <property type="component" value="Chromosome X"/>
</dbReference>
<sequence length="320" mass="37426">MPINLLSLPVADLQYTLKCMNLGDLIAFSLCSKRTKSFVKSSNRKIDTPSLYISENRIRLKIIASDYQELQNNPDIEDQYLQGHLDNISISLDLFHSSINVIRENGLDVWIKQEITQQDWITHILSIFNESMIYVLEIQNIRLSDLDTVKQFIPQCQTLTISPSCSEDVAKIAFHKLYPIIEKVEIEKNIFANEIDISQFLTPNLKSLSLIDFENPFKITSDDLLAVNITDLSIEFANITEKEMNRFLKLWMKGNHTFNRTKFIRLTLDDEFELNHQEVFKGIQYEFVEEEDYFQFQMRRGDGKKLLVLVEERYIAFNFA</sequence>
<dbReference type="PANTHER" id="PTHR22899:SF0">
    <property type="entry name" value="F-BOX ASSOCIATED DOMAIN-CONTAINING PROTEIN-RELATED"/>
    <property type="match status" value="1"/>
</dbReference>
<comment type="caution">
    <text evidence="2">The sequence shown here is derived from an EMBL/GenBank/DDBJ whole genome shotgun (WGS) entry which is preliminary data.</text>
</comment>
<dbReference type="PANTHER" id="PTHR22899">
    <property type="entry name" value="CYCLIN-RELATED F-BOX FAMILY"/>
    <property type="match status" value="1"/>
</dbReference>
<dbReference type="InterPro" id="IPR053222">
    <property type="entry name" value="Zygotic_Embryogenesis-Asso"/>
</dbReference>
<feature type="domain" description="F-box" evidence="1">
    <location>
        <begin position="2"/>
        <end position="49"/>
    </location>
</feature>
<reference evidence="3" key="1">
    <citation type="submission" date="2017-10" db="EMBL/GenBank/DDBJ databases">
        <title>Rapid genome shrinkage in a self-fertile nematode reveals novel sperm competition proteins.</title>
        <authorList>
            <person name="Yin D."/>
            <person name="Schwarz E.M."/>
            <person name="Thomas C.G."/>
            <person name="Felde R.L."/>
            <person name="Korf I.F."/>
            <person name="Cutter A.D."/>
            <person name="Schartner C.M."/>
            <person name="Ralston E.J."/>
            <person name="Meyer B.J."/>
            <person name="Haag E.S."/>
        </authorList>
    </citation>
    <scope>NUCLEOTIDE SEQUENCE [LARGE SCALE GENOMIC DNA]</scope>
    <source>
        <strain evidence="3">JU1422</strain>
    </source>
</reference>
<dbReference type="InterPro" id="IPR012885">
    <property type="entry name" value="F-box_Sdz-33"/>
</dbReference>